<organism evidence="15 16">
    <name type="scientific">Lentilactobacillus rapi</name>
    <dbReference type="NCBI Taxonomy" id="481723"/>
    <lineage>
        <taxon>Bacteria</taxon>
        <taxon>Bacillati</taxon>
        <taxon>Bacillota</taxon>
        <taxon>Bacilli</taxon>
        <taxon>Lactobacillales</taxon>
        <taxon>Lactobacillaceae</taxon>
        <taxon>Lentilactobacillus</taxon>
    </lineage>
</organism>
<proteinExistence type="inferred from homology"/>
<comment type="subunit">
    <text evidence="13">Heterodimer of LeuC and LeuD.</text>
</comment>
<evidence type="ECO:0000256" key="4">
    <source>
        <dbReference type="ARBA" id="ARBA00022430"/>
    </source>
</evidence>
<dbReference type="PANTHER" id="PTHR43822:SF9">
    <property type="entry name" value="3-ISOPROPYLMALATE DEHYDRATASE"/>
    <property type="match status" value="1"/>
</dbReference>
<dbReference type="UniPathway" id="UPA00048">
    <property type="reaction ID" value="UER00071"/>
</dbReference>
<evidence type="ECO:0000256" key="12">
    <source>
        <dbReference type="ARBA" id="ARBA00023501"/>
    </source>
</evidence>
<keyword evidence="10 13" id="KW-0456">Lyase</keyword>
<dbReference type="NCBIfam" id="TIGR00170">
    <property type="entry name" value="leuC"/>
    <property type="match status" value="1"/>
</dbReference>
<evidence type="ECO:0000256" key="9">
    <source>
        <dbReference type="ARBA" id="ARBA00023014"/>
    </source>
</evidence>
<evidence type="ECO:0000259" key="14">
    <source>
        <dbReference type="Pfam" id="PF00330"/>
    </source>
</evidence>
<dbReference type="InterPro" id="IPR033941">
    <property type="entry name" value="IPMI_cat"/>
</dbReference>
<keyword evidence="7 13" id="KW-0479">Metal-binding</keyword>
<dbReference type="STRING" id="1423795.FD12_GL002698"/>
<dbReference type="GO" id="GO:0003861">
    <property type="term" value="F:3-isopropylmalate dehydratase activity"/>
    <property type="evidence" value="ECO:0007669"/>
    <property type="project" value="UniProtKB-UniRule"/>
</dbReference>
<keyword evidence="4 13" id="KW-0432">Leucine biosynthesis</keyword>
<dbReference type="CDD" id="cd01583">
    <property type="entry name" value="IPMI"/>
    <property type="match status" value="1"/>
</dbReference>
<feature type="binding site" evidence="13">
    <location>
        <position position="337"/>
    </location>
    <ligand>
        <name>[4Fe-4S] cluster</name>
        <dbReference type="ChEBI" id="CHEBI:49883"/>
    </ligand>
</feature>
<keyword evidence="6 13" id="KW-0028">Amino-acid biosynthesis</keyword>
<keyword evidence="9 13" id="KW-0411">Iron-sulfur</keyword>
<dbReference type="Gene3D" id="3.30.499.10">
    <property type="entry name" value="Aconitase, domain 3"/>
    <property type="match status" value="2"/>
</dbReference>
<comment type="cofactor">
    <cofactor evidence="13">
        <name>[4Fe-4S] cluster</name>
        <dbReference type="ChEBI" id="CHEBI:49883"/>
    </cofactor>
    <text evidence="13">Binds 1 [4Fe-4S] cluster per subunit.</text>
</comment>
<name>A0A512PPJ3_9LACO</name>
<dbReference type="InterPro" id="IPR015931">
    <property type="entry name" value="Acnase/IPM_dHydase_lsu_aba_1/3"/>
</dbReference>
<dbReference type="RefSeq" id="WP_056982439.1">
    <property type="nucleotide sequence ID" value="NZ_BKAM01000050.1"/>
</dbReference>
<comment type="catalytic activity">
    <reaction evidence="1 13">
        <text>(2R,3S)-3-isopropylmalate = (2S)-2-isopropylmalate</text>
        <dbReference type="Rhea" id="RHEA:32287"/>
        <dbReference type="ChEBI" id="CHEBI:1178"/>
        <dbReference type="ChEBI" id="CHEBI:35121"/>
        <dbReference type="EC" id="4.2.1.33"/>
    </reaction>
</comment>
<evidence type="ECO:0000313" key="16">
    <source>
        <dbReference type="Proteomes" id="UP000321569"/>
    </source>
</evidence>
<dbReference type="InterPro" id="IPR004430">
    <property type="entry name" value="3-IsopropMal_deHydase_lsu"/>
</dbReference>
<gene>
    <name evidence="13 15" type="primary">leuC</name>
    <name evidence="15" type="ORF">LRA02_19780</name>
</gene>
<dbReference type="SUPFAM" id="SSF53732">
    <property type="entry name" value="Aconitase iron-sulfur domain"/>
    <property type="match status" value="1"/>
</dbReference>
<dbReference type="EMBL" id="BKAM01000050">
    <property type="protein sequence ID" value="GEP73110.1"/>
    <property type="molecule type" value="Genomic_DNA"/>
</dbReference>
<feature type="binding site" evidence="13">
    <location>
        <position position="400"/>
    </location>
    <ligand>
        <name>[4Fe-4S] cluster</name>
        <dbReference type="ChEBI" id="CHEBI:49883"/>
    </ligand>
</feature>
<reference evidence="15 16" key="1">
    <citation type="submission" date="2019-07" db="EMBL/GenBank/DDBJ databases">
        <title>Whole genome shotgun sequence of Lactobacillus rapi NBRC 109618.</title>
        <authorList>
            <person name="Hosoyama A."/>
            <person name="Uohara A."/>
            <person name="Ohji S."/>
            <person name="Ichikawa N."/>
        </authorList>
    </citation>
    <scope>NUCLEOTIDE SEQUENCE [LARGE SCALE GENOMIC DNA]</scope>
    <source>
        <strain evidence="15 16">NBRC 109618</strain>
    </source>
</reference>
<evidence type="ECO:0000256" key="2">
    <source>
        <dbReference type="ARBA" id="ARBA00002695"/>
    </source>
</evidence>
<sequence>MSKTMFEKIWDRHVITGQPGEPQLIYVDLHLVHEVTSPQAFQGLRMNHRKVRRPDRTFATMDHNVPTKDIFNVKDLISKKQIETLRQNAKDFGIRLAGMGEADQGIIHVIGPQLGLTQPGQTIVCGDSHTSTHGAFGSIAFGIGTSEVEHVFATQTIWQVEPKQMGIHVHGKLPDGVYAKDIIMAIIAKYGVKFGVGHAVEFYGDTIDAMSMEERMTLCNMVIEGGAKMGVVHPDQITFDYVAGRKYAPKDMAAAEDYWSQFQTDDPAAFDEVIDFDVSDLAPFITWGTNPGMAVPYDQAFPEPQDQNDAHAYEYVGIKPGMKPTEIPITWAFFGSCTNGRLSDLRIAASYLKNKHIAPGVHALVVPGSMAIREAAEKEGIAQIFRDAGCDWRMPGCSACLGMNPDKIPAGAHCASTSNRNFEGRQGAGSRTHLASPAMVAAAALNGHFVDIRKEASVWSR</sequence>
<evidence type="ECO:0000256" key="7">
    <source>
        <dbReference type="ARBA" id="ARBA00022723"/>
    </source>
</evidence>
<dbReference type="GO" id="GO:0009098">
    <property type="term" value="P:L-leucine biosynthetic process"/>
    <property type="evidence" value="ECO:0007669"/>
    <property type="project" value="UniProtKB-UniRule"/>
</dbReference>
<dbReference type="GO" id="GO:0003994">
    <property type="term" value="F:aconitate hydratase activity"/>
    <property type="evidence" value="ECO:0007669"/>
    <property type="project" value="UniProtKB-EC"/>
</dbReference>
<evidence type="ECO:0000256" key="6">
    <source>
        <dbReference type="ARBA" id="ARBA00022605"/>
    </source>
</evidence>
<dbReference type="AlphaFoldDB" id="A0A512PPJ3"/>
<dbReference type="NCBIfam" id="NF004016">
    <property type="entry name" value="PRK05478.1"/>
    <property type="match status" value="1"/>
</dbReference>
<dbReference type="HAMAP" id="MF_01026">
    <property type="entry name" value="LeuC_type1"/>
    <property type="match status" value="1"/>
</dbReference>
<dbReference type="Pfam" id="PF00330">
    <property type="entry name" value="Aconitase"/>
    <property type="match status" value="1"/>
</dbReference>
<dbReference type="InterPro" id="IPR050067">
    <property type="entry name" value="IPM_dehydratase_rel_enz"/>
</dbReference>
<evidence type="ECO:0000256" key="1">
    <source>
        <dbReference type="ARBA" id="ARBA00000491"/>
    </source>
</evidence>
<feature type="binding site" evidence="13">
    <location>
        <position position="397"/>
    </location>
    <ligand>
        <name>[4Fe-4S] cluster</name>
        <dbReference type="ChEBI" id="CHEBI:49883"/>
    </ligand>
</feature>
<comment type="pathway">
    <text evidence="3 13">Amino-acid biosynthesis; L-leucine biosynthesis; L-leucine from 3-methyl-2-oxobutanoate: step 2/4.</text>
</comment>
<dbReference type="PROSITE" id="PS01244">
    <property type="entry name" value="ACONITASE_2"/>
    <property type="match status" value="1"/>
</dbReference>
<dbReference type="OrthoDB" id="9802769at2"/>
<comment type="similarity">
    <text evidence="13">Belongs to the aconitase/IPM isomerase family. LeuC type 1 subfamily.</text>
</comment>
<keyword evidence="11 13" id="KW-0100">Branched-chain amino acid biosynthesis</keyword>
<dbReference type="GO" id="GO:0046872">
    <property type="term" value="F:metal ion binding"/>
    <property type="evidence" value="ECO:0007669"/>
    <property type="project" value="UniProtKB-KW"/>
</dbReference>
<dbReference type="NCBIfam" id="NF009116">
    <property type="entry name" value="PRK12466.1"/>
    <property type="match status" value="1"/>
</dbReference>
<dbReference type="Proteomes" id="UP000321569">
    <property type="component" value="Unassembled WGS sequence"/>
</dbReference>
<evidence type="ECO:0000256" key="3">
    <source>
        <dbReference type="ARBA" id="ARBA00004729"/>
    </source>
</evidence>
<evidence type="ECO:0000256" key="10">
    <source>
        <dbReference type="ARBA" id="ARBA00023239"/>
    </source>
</evidence>
<dbReference type="InterPro" id="IPR036008">
    <property type="entry name" value="Aconitase_4Fe-4S_dom"/>
</dbReference>
<dbReference type="PANTHER" id="PTHR43822">
    <property type="entry name" value="HOMOACONITASE, MITOCHONDRIAL-RELATED"/>
    <property type="match status" value="1"/>
</dbReference>
<evidence type="ECO:0000256" key="5">
    <source>
        <dbReference type="ARBA" id="ARBA00022485"/>
    </source>
</evidence>
<evidence type="ECO:0000256" key="13">
    <source>
        <dbReference type="HAMAP-Rule" id="MF_01026"/>
    </source>
</evidence>
<evidence type="ECO:0000256" key="8">
    <source>
        <dbReference type="ARBA" id="ARBA00023004"/>
    </source>
</evidence>
<comment type="caution">
    <text evidence="15">The sequence shown here is derived from an EMBL/GenBank/DDBJ whole genome shotgun (WGS) entry which is preliminary data.</text>
</comment>
<accession>A0A512PPJ3</accession>
<evidence type="ECO:0000256" key="11">
    <source>
        <dbReference type="ARBA" id="ARBA00023304"/>
    </source>
</evidence>
<keyword evidence="8 13" id="KW-0408">Iron</keyword>
<keyword evidence="5 13" id="KW-0004">4Fe-4S</keyword>
<dbReference type="InterPro" id="IPR001030">
    <property type="entry name" value="Acoase/IPM_deHydtase_lsu_aba"/>
</dbReference>
<dbReference type="PRINTS" id="PR00415">
    <property type="entry name" value="ACONITASE"/>
</dbReference>
<dbReference type="InterPro" id="IPR018136">
    <property type="entry name" value="Aconitase_4Fe-4S_BS"/>
</dbReference>
<dbReference type="EC" id="4.2.1.33" evidence="13"/>
<dbReference type="GO" id="GO:0051539">
    <property type="term" value="F:4 iron, 4 sulfur cluster binding"/>
    <property type="evidence" value="ECO:0007669"/>
    <property type="project" value="UniProtKB-KW"/>
</dbReference>
<comment type="catalytic activity">
    <reaction evidence="12">
        <text>citrate = D-threo-isocitrate</text>
        <dbReference type="Rhea" id="RHEA:10336"/>
        <dbReference type="ChEBI" id="CHEBI:15562"/>
        <dbReference type="ChEBI" id="CHEBI:16947"/>
        <dbReference type="EC" id="4.2.1.3"/>
    </reaction>
</comment>
<protein>
    <recommendedName>
        <fullName evidence="13">3-isopropylmalate dehydratase large subunit</fullName>
        <ecNumber evidence="13">4.2.1.33</ecNumber>
    </recommendedName>
    <alternativeName>
        <fullName evidence="13">Alpha-IPM isomerase</fullName>
        <shortName evidence="13">IPMI</shortName>
    </alternativeName>
    <alternativeName>
        <fullName evidence="13">Isopropylmalate isomerase</fullName>
    </alternativeName>
</protein>
<feature type="domain" description="Aconitase/3-isopropylmalate dehydratase large subunit alpha/beta/alpha" evidence="14">
    <location>
        <begin position="7"/>
        <end position="447"/>
    </location>
</feature>
<comment type="function">
    <text evidence="2 13">Catalyzes the isomerization between 2-isopropylmalate and 3-isopropylmalate, via the formation of 2-isopropylmaleate.</text>
</comment>
<evidence type="ECO:0000313" key="15">
    <source>
        <dbReference type="EMBL" id="GEP73110.1"/>
    </source>
</evidence>